<proteinExistence type="predicted"/>
<organism evidence="2 3">
    <name type="scientific">Tsuneonella litorea</name>
    <dbReference type="NCBI Taxonomy" id="2976475"/>
    <lineage>
        <taxon>Bacteria</taxon>
        <taxon>Pseudomonadati</taxon>
        <taxon>Pseudomonadota</taxon>
        <taxon>Alphaproteobacteria</taxon>
        <taxon>Sphingomonadales</taxon>
        <taxon>Erythrobacteraceae</taxon>
        <taxon>Tsuneonella</taxon>
    </lineage>
</organism>
<dbReference type="InterPro" id="IPR027417">
    <property type="entry name" value="P-loop_NTPase"/>
</dbReference>
<dbReference type="PANTHER" id="PTHR37512:SF1">
    <property type="entry name" value="NADR_TTD14 AAA DOMAIN-CONTAINING PROTEIN"/>
    <property type="match status" value="1"/>
</dbReference>
<dbReference type="Gene3D" id="3.40.50.300">
    <property type="entry name" value="P-loop containing nucleotide triphosphate hydrolases"/>
    <property type="match status" value="1"/>
</dbReference>
<dbReference type="PANTHER" id="PTHR37512">
    <property type="entry name" value="TRIFUNCTIONAL NAD BIOSYNTHESIS/REGULATOR PROTEIN NADR"/>
    <property type="match status" value="1"/>
</dbReference>
<reference evidence="2" key="1">
    <citation type="submission" date="2022-09" db="EMBL/GenBank/DDBJ databases">
        <title>The genome sequence of Tsuneonella sp. YG55.</title>
        <authorList>
            <person name="Liu Y."/>
        </authorList>
    </citation>
    <scope>NUCLEOTIDE SEQUENCE</scope>
    <source>
        <strain evidence="2">YG55</strain>
    </source>
</reference>
<dbReference type="InterPro" id="IPR052735">
    <property type="entry name" value="NAD_biosynth-regulator"/>
</dbReference>
<dbReference type="GO" id="GO:0005524">
    <property type="term" value="F:ATP binding"/>
    <property type="evidence" value="ECO:0007669"/>
    <property type="project" value="UniProtKB-KW"/>
</dbReference>
<dbReference type="EMBL" id="JAOAMV010000008">
    <property type="protein sequence ID" value="MCT2560029.1"/>
    <property type="molecule type" value="Genomic_DNA"/>
</dbReference>
<gene>
    <name evidence="2" type="ORF">N0B51_13680</name>
</gene>
<keyword evidence="2" id="KW-0067">ATP-binding</keyword>
<dbReference type="SUPFAM" id="SSF52540">
    <property type="entry name" value="P-loop containing nucleoside triphosphate hydrolases"/>
    <property type="match status" value="1"/>
</dbReference>
<keyword evidence="3" id="KW-1185">Reference proteome</keyword>
<keyword evidence="2" id="KW-0547">Nucleotide-binding</keyword>
<dbReference type="Proteomes" id="UP001142648">
    <property type="component" value="Unassembled WGS sequence"/>
</dbReference>
<dbReference type="RefSeq" id="WP_259963143.1">
    <property type="nucleotide sequence ID" value="NZ_JAOAMV010000008.1"/>
</dbReference>
<name>A0A9X3ALN2_9SPHN</name>
<evidence type="ECO:0000313" key="2">
    <source>
        <dbReference type="EMBL" id="MCT2560029.1"/>
    </source>
</evidence>
<sequence length="169" mass="18510">MIRVCFHGAEGTGKSTLAGVLAKEWGCPLVPEYGRTHAETAGTDFTMDHLLAIAREQDRLMQCARAGAPPLVLLDTDPLMTAAWAQMLFGQIPGELLAYDKAELYLLFAPDVPWVYDGTRFFGLHEARRQFSDVAEDLLRRTGVRYETIGGDWQAREAAARAAIAAALG</sequence>
<feature type="domain" description="NadR/Ttd14 AAA" evidence="1">
    <location>
        <begin position="3"/>
        <end position="156"/>
    </location>
</feature>
<comment type="caution">
    <text evidence="2">The sequence shown here is derived from an EMBL/GenBank/DDBJ whole genome shotgun (WGS) entry which is preliminary data.</text>
</comment>
<accession>A0A9X3ALN2</accession>
<dbReference type="AlphaFoldDB" id="A0A9X3ALN2"/>
<evidence type="ECO:0000313" key="3">
    <source>
        <dbReference type="Proteomes" id="UP001142648"/>
    </source>
</evidence>
<dbReference type="InterPro" id="IPR038727">
    <property type="entry name" value="NadR/Ttd14_AAA_dom"/>
</dbReference>
<protein>
    <submittedName>
        <fullName evidence="2">ATP-binding protein</fullName>
    </submittedName>
</protein>
<dbReference type="Pfam" id="PF13521">
    <property type="entry name" value="AAA_28"/>
    <property type="match status" value="1"/>
</dbReference>
<evidence type="ECO:0000259" key="1">
    <source>
        <dbReference type="Pfam" id="PF13521"/>
    </source>
</evidence>